<evidence type="ECO:0000313" key="3">
    <source>
        <dbReference type="EMBL" id="RDI19087.1"/>
    </source>
</evidence>
<accession>A0A370F5P9</accession>
<protein>
    <submittedName>
        <fullName evidence="3">Cyanuric acid amidohydrolase</fullName>
    </submittedName>
</protein>
<dbReference type="InterPro" id="IPR014086">
    <property type="entry name" value="AtzD/Barbiturase"/>
</dbReference>
<evidence type="ECO:0000256" key="2">
    <source>
        <dbReference type="ARBA" id="ARBA00022801"/>
    </source>
</evidence>
<dbReference type="InterPro" id="IPR043006">
    <property type="entry name" value="AtzD/Barbiturase_RUB"/>
</dbReference>
<proteinExistence type="inferred from homology"/>
<dbReference type="InterPro" id="IPR043007">
    <property type="entry name" value="AtzD/Barbiturase_RUC"/>
</dbReference>
<keyword evidence="2 3" id="KW-0378">Hydrolase</keyword>
<comment type="similarity">
    <text evidence="1">Belongs to the cyclic amide hydrolase (CyAH) family.</text>
</comment>
<dbReference type="EMBL" id="QQAV01000013">
    <property type="protein sequence ID" value="RDI19087.1"/>
    <property type="molecule type" value="Genomic_DNA"/>
</dbReference>
<keyword evidence="4" id="KW-1185">Reference proteome</keyword>
<dbReference type="RefSeq" id="WP_114804538.1">
    <property type="nucleotide sequence ID" value="NZ_QQAV01000013.1"/>
</dbReference>
<dbReference type="Pfam" id="PF09663">
    <property type="entry name" value="Amido_AtzD_TrzD"/>
    <property type="match status" value="1"/>
</dbReference>
<dbReference type="InterPro" id="IPR043008">
    <property type="entry name" value="AtzD/Barbiturase_RUA"/>
</dbReference>
<dbReference type="GO" id="GO:0016812">
    <property type="term" value="F:hydrolase activity, acting on carbon-nitrogen (but not peptide) bonds, in cyclic amides"/>
    <property type="evidence" value="ECO:0007669"/>
    <property type="project" value="InterPro"/>
</dbReference>
<sequence length="349" mass="35780">MTEVHWFDMAHPADYAGLQALIGDPDSVARLAVLVKTEGHTATNDFARQLSRTALDPLLAPWTVAGRAVAVLANGCEGVATPGGYALIERRSARAHDGPGLRLGIARSAALPPAVVGEPEAIDAVAACVSAACADAGLAADQVALAILKCPTLLASRCAGSPHRSDQHRGRAIAALGAAVALGEIDRARIGPDAIANDPTLRSAKAMTFAGPEQEAVEAVVLGHANGTNGRPGAVRLGVCHPRDMLDTASIRRLAMSLGLRFDEAGELTEPKRLLAVFSKAGPTPDGRVRGARTGVFTSAYSPDSHMRAAQSGLLGGLFGSTRFFVSGDPVQQAPPGGGVVALIVKGQP</sequence>
<evidence type="ECO:0000256" key="1">
    <source>
        <dbReference type="ARBA" id="ARBA00010947"/>
    </source>
</evidence>
<dbReference type="Gene3D" id="3.30.1330.160">
    <property type="entry name" value="Cyanuric acid hydrolase/Barbituras, RU C"/>
    <property type="match status" value="1"/>
</dbReference>
<evidence type="ECO:0000313" key="4">
    <source>
        <dbReference type="Proteomes" id="UP000255265"/>
    </source>
</evidence>
<comment type="caution">
    <text evidence="3">The sequence shown here is derived from an EMBL/GenBank/DDBJ whole genome shotgun (WGS) entry which is preliminary data.</text>
</comment>
<organism evidence="3 4">
    <name type="scientific">Pseudacidovorax intermedius</name>
    <dbReference type="NCBI Taxonomy" id="433924"/>
    <lineage>
        <taxon>Bacteria</taxon>
        <taxon>Pseudomonadati</taxon>
        <taxon>Pseudomonadota</taxon>
        <taxon>Betaproteobacteria</taxon>
        <taxon>Burkholderiales</taxon>
        <taxon>Comamonadaceae</taxon>
        <taxon>Pseudacidovorax</taxon>
    </lineage>
</organism>
<dbReference type="AlphaFoldDB" id="A0A370F5P9"/>
<reference evidence="3 4" key="1">
    <citation type="submission" date="2018-07" db="EMBL/GenBank/DDBJ databases">
        <title>Genomic Encyclopedia of Type Strains, Phase IV (KMG-IV): sequencing the most valuable type-strain genomes for metagenomic binning, comparative biology and taxonomic classification.</title>
        <authorList>
            <person name="Goeker M."/>
        </authorList>
    </citation>
    <scope>NUCLEOTIDE SEQUENCE [LARGE SCALE GENOMIC DNA]</scope>
    <source>
        <strain evidence="3 4">DSM 21352</strain>
    </source>
</reference>
<name>A0A370F5P9_9BURK</name>
<gene>
    <name evidence="3" type="ORF">DFR41_11369</name>
</gene>
<dbReference type="Gene3D" id="3.30.1330.180">
    <property type="entry name" value="Cyanuric acid hydrolase/Barbiturase, RU B"/>
    <property type="match status" value="1"/>
</dbReference>
<dbReference type="Proteomes" id="UP000255265">
    <property type="component" value="Unassembled WGS sequence"/>
</dbReference>
<dbReference type="Gene3D" id="3.30.1330.170">
    <property type="entry name" value="Cyanuric acid hydrolase/Barbiturase, RU A"/>
    <property type="match status" value="1"/>
</dbReference>